<evidence type="ECO:0000313" key="3">
    <source>
        <dbReference type="EMBL" id="OGI95627.1"/>
    </source>
</evidence>
<comment type="caution">
    <text evidence="3">The sequence shown here is derived from an EMBL/GenBank/DDBJ whole genome shotgun (WGS) entry which is preliminary data.</text>
</comment>
<feature type="domain" description="NAD-dependent epimerase/dehydratase" evidence="2">
    <location>
        <begin position="4"/>
        <end position="237"/>
    </location>
</feature>
<organism evidence="3 4">
    <name type="scientific">Candidatus Nomurabacteria bacterium RIFCSPLOWO2_01_FULL_42_17</name>
    <dbReference type="NCBI Taxonomy" id="1801780"/>
    <lineage>
        <taxon>Bacteria</taxon>
        <taxon>Candidatus Nomuraibacteriota</taxon>
    </lineage>
</organism>
<dbReference type="STRING" id="1801780.A2917_03700"/>
<dbReference type="Proteomes" id="UP000178104">
    <property type="component" value="Unassembled WGS sequence"/>
</dbReference>
<dbReference type="InterPro" id="IPR001509">
    <property type="entry name" value="Epimerase_deHydtase"/>
</dbReference>
<protein>
    <recommendedName>
        <fullName evidence="2">NAD-dependent epimerase/dehydratase domain-containing protein</fullName>
    </recommendedName>
</protein>
<dbReference type="CDD" id="cd05234">
    <property type="entry name" value="UDP_G4E_2_SDR_e"/>
    <property type="match status" value="1"/>
</dbReference>
<dbReference type="Gene3D" id="3.40.50.720">
    <property type="entry name" value="NAD(P)-binding Rossmann-like Domain"/>
    <property type="match status" value="1"/>
</dbReference>
<dbReference type="PANTHER" id="PTHR43000">
    <property type="entry name" value="DTDP-D-GLUCOSE 4,6-DEHYDRATASE-RELATED"/>
    <property type="match status" value="1"/>
</dbReference>
<dbReference type="Pfam" id="PF01370">
    <property type="entry name" value="Epimerase"/>
    <property type="match status" value="1"/>
</dbReference>
<sequence length="325" mass="36493">MKAFVTGGAGFIGSHVVDRLIEGGNEVIVYDNMSTGIEDFISHHYENPRFKLTQGDVLDLKKLSQEMKGADIVFHFAAHADVRSGFNDHKIDLEQNLIGTINVLEAMKEGGVKKIAFASTSSVYGDAAIIPTPENYPFSPTSLYGSSKAAAETYIATFCEYYNMTAYIFRFVSWVGERYTHGLVFDFLNKLKKDPSTLHVLGDGTQKKSYLYVKDGVDAIFTIIEKSKEKMNIYNLGNDEIINVTDSAKVIIDEAKYKNVKLVYEGGDKGWIGDNKYVLLDTKKLQSLGWKASKDTREGLRITTRYLLDNPKIVKKRNEKSIFKI</sequence>
<dbReference type="EMBL" id="MFVE01000005">
    <property type="protein sequence ID" value="OGI95627.1"/>
    <property type="molecule type" value="Genomic_DNA"/>
</dbReference>
<reference evidence="3 4" key="1">
    <citation type="journal article" date="2016" name="Nat. Commun.">
        <title>Thousands of microbial genomes shed light on interconnected biogeochemical processes in an aquifer system.</title>
        <authorList>
            <person name="Anantharaman K."/>
            <person name="Brown C.T."/>
            <person name="Hug L.A."/>
            <person name="Sharon I."/>
            <person name="Castelle C.J."/>
            <person name="Probst A.J."/>
            <person name="Thomas B.C."/>
            <person name="Singh A."/>
            <person name="Wilkins M.J."/>
            <person name="Karaoz U."/>
            <person name="Brodie E.L."/>
            <person name="Williams K.H."/>
            <person name="Hubbard S.S."/>
            <person name="Banfield J.F."/>
        </authorList>
    </citation>
    <scope>NUCLEOTIDE SEQUENCE [LARGE SCALE GENOMIC DNA]</scope>
</reference>
<evidence type="ECO:0000259" key="2">
    <source>
        <dbReference type="Pfam" id="PF01370"/>
    </source>
</evidence>
<dbReference type="Gene3D" id="3.90.25.10">
    <property type="entry name" value="UDP-galactose 4-epimerase, domain 1"/>
    <property type="match status" value="2"/>
</dbReference>
<evidence type="ECO:0000313" key="4">
    <source>
        <dbReference type="Proteomes" id="UP000178104"/>
    </source>
</evidence>
<dbReference type="AlphaFoldDB" id="A0A1F6XNB4"/>
<evidence type="ECO:0000256" key="1">
    <source>
        <dbReference type="ARBA" id="ARBA00007637"/>
    </source>
</evidence>
<proteinExistence type="inferred from homology"/>
<accession>A0A1F6XNB4</accession>
<dbReference type="InterPro" id="IPR036291">
    <property type="entry name" value="NAD(P)-bd_dom_sf"/>
</dbReference>
<dbReference type="SUPFAM" id="SSF51735">
    <property type="entry name" value="NAD(P)-binding Rossmann-fold domains"/>
    <property type="match status" value="1"/>
</dbReference>
<name>A0A1F6XNB4_9BACT</name>
<gene>
    <name evidence="3" type="ORF">A2917_03700</name>
</gene>
<comment type="similarity">
    <text evidence="1">Belongs to the NAD(P)-dependent epimerase/dehydratase family.</text>
</comment>